<protein>
    <submittedName>
        <fullName evidence="1">Uncharacterized protein</fullName>
    </submittedName>
</protein>
<dbReference type="Proteomes" id="UP000034954">
    <property type="component" value="Unassembled WGS sequence"/>
</dbReference>
<evidence type="ECO:0000313" key="1">
    <source>
        <dbReference type="EMBL" id="KKO19213.1"/>
    </source>
</evidence>
<organism evidence="1 2">
    <name type="scientific">Candidatus Brocadia fulgida</name>
    <dbReference type="NCBI Taxonomy" id="380242"/>
    <lineage>
        <taxon>Bacteria</taxon>
        <taxon>Pseudomonadati</taxon>
        <taxon>Planctomycetota</taxon>
        <taxon>Candidatus Brocadiia</taxon>
        <taxon>Candidatus Brocadiales</taxon>
        <taxon>Candidatus Brocadiaceae</taxon>
        <taxon>Candidatus Brocadia</taxon>
    </lineage>
</organism>
<proteinExistence type="predicted"/>
<keyword evidence="2" id="KW-1185">Reference proteome</keyword>
<name>A0A0M2UT27_9BACT</name>
<reference evidence="1 2" key="1">
    <citation type="journal article" date="2013" name="BMC Microbiol.">
        <title>Identification of the type II cytochrome c maturation pathway in anammox bacteria by comparative genomics.</title>
        <authorList>
            <person name="Ferousi C."/>
            <person name="Speth D.R."/>
            <person name="Reimann J."/>
            <person name="Op den Camp H.J."/>
            <person name="Allen J.W."/>
            <person name="Keltjens J.T."/>
            <person name="Jetten M.S."/>
        </authorList>
    </citation>
    <scope>NUCLEOTIDE SEQUENCE [LARGE SCALE GENOMIC DNA]</scope>
    <source>
        <strain evidence="1">RU1</strain>
    </source>
</reference>
<dbReference type="AlphaFoldDB" id="A0A0M2UT27"/>
<accession>A0A0M2UT27</accession>
<comment type="caution">
    <text evidence="1">The sequence shown here is derived from an EMBL/GenBank/DDBJ whole genome shotgun (WGS) entry which is preliminary data.</text>
</comment>
<dbReference type="EMBL" id="LAQJ01000209">
    <property type="protein sequence ID" value="KKO19213.1"/>
    <property type="molecule type" value="Genomic_DNA"/>
</dbReference>
<sequence>MLRPYLFKKLKCYFFASFFATLFTPYQKVPFVYKRRIASDKTPRNDTGYVFDDIRYVVIARVLSEAISRFYNGELVAAVPRSAIIMTPFGITASLSCPLVVMASKSALNRYEKFSKNCIVTKQTKSVQIKKILYGNTIKGGETHDLYQKYTLPD</sequence>
<gene>
    <name evidence="1" type="ORF">BROFUL_02091</name>
</gene>
<evidence type="ECO:0000313" key="2">
    <source>
        <dbReference type="Proteomes" id="UP000034954"/>
    </source>
</evidence>